<dbReference type="PANTHER" id="PTHR44819">
    <property type="entry name" value="V-TYPE IMMUNOGLOBULIN DOMAIN-CONTAINING SUPPRESSOR OF T-CELL ACTIVATION"/>
    <property type="match status" value="1"/>
</dbReference>
<dbReference type="EMBL" id="WNYA01000011">
    <property type="protein sequence ID" value="KAG8551915.1"/>
    <property type="molecule type" value="Genomic_DNA"/>
</dbReference>
<dbReference type="InterPro" id="IPR013783">
    <property type="entry name" value="Ig-like_fold"/>
</dbReference>
<sequence length="319" mass="36090">MKFPVLNNPDSSNAVCHFIRHEKLCSVLAVLARMAFSRRSHHPTCSLWKCWSLLCLSLAFYQDQIDAYSVSAQYIKYICPVGQNVNLTCIITGHPKEQHEQLAIQWTYTKERNPDCTARRNSDNRTESDWHKPHKGGVLHGKTFHKSFINVTESDSGGYCCFLYEKHHHQHVAHSYMDFEVKRDDPNLQTCSFHSRDQESDGTTAAALAIVACIVGILCMPLILVLVYKQRKAVTNRRAQELVRMDSEAGIDGFENPVFDDPPAANTEQRPRLIFMSSRQQSDSGRHLLSEPNTPLSPPGPNEVFFPSLEPVPDSPDPV</sequence>
<dbReference type="InterPro" id="IPR042473">
    <property type="entry name" value="VISTA"/>
</dbReference>
<dbReference type="GO" id="GO:0046636">
    <property type="term" value="P:negative regulation of alpha-beta T cell activation"/>
    <property type="evidence" value="ECO:0007669"/>
    <property type="project" value="TreeGrafter"/>
</dbReference>
<dbReference type="GO" id="GO:0050776">
    <property type="term" value="P:regulation of immune response"/>
    <property type="evidence" value="ECO:0007669"/>
    <property type="project" value="InterPro"/>
</dbReference>
<comment type="caution">
    <text evidence="4">The sequence shown here is derived from an EMBL/GenBank/DDBJ whole genome shotgun (WGS) entry which is preliminary data.</text>
</comment>
<protein>
    <recommendedName>
        <fullName evidence="3">Ig-like domain-containing protein</fullName>
    </recommendedName>
</protein>
<feature type="transmembrane region" description="Helical" evidence="2">
    <location>
        <begin position="205"/>
        <end position="228"/>
    </location>
</feature>
<organism evidence="4 5">
    <name type="scientific">Engystomops pustulosus</name>
    <name type="common">Tungara frog</name>
    <name type="synonym">Physalaemus pustulosus</name>
    <dbReference type="NCBI Taxonomy" id="76066"/>
    <lineage>
        <taxon>Eukaryota</taxon>
        <taxon>Metazoa</taxon>
        <taxon>Chordata</taxon>
        <taxon>Craniata</taxon>
        <taxon>Vertebrata</taxon>
        <taxon>Euteleostomi</taxon>
        <taxon>Amphibia</taxon>
        <taxon>Batrachia</taxon>
        <taxon>Anura</taxon>
        <taxon>Neobatrachia</taxon>
        <taxon>Hyloidea</taxon>
        <taxon>Leptodactylidae</taxon>
        <taxon>Leiuperinae</taxon>
        <taxon>Engystomops</taxon>
    </lineage>
</organism>
<feature type="domain" description="Ig-like" evidence="3">
    <location>
        <begin position="82"/>
        <end position="161"/>
    </location>
</feature>
<proteinExistence type="predicted"/>
<dbReference type="InterPro" id="IPR036179">
    <property type="entry name" value="Ig-like_dom_sf"/>
</dbReference>
<name>A0AAV6ZXA8_ENGPU</name>
<reference evidence="4" key="1">
    <citation type="thesis" date="2020" institute="ProQuest LLC" country="789 East Eisenhower Parkway, Ann Arbor, MI, USA">
        <title>Comparative Genomics and Chromosome Evolution.</title>
        <authorList>
            <person name="Mudd A.B."/>
        </authorList>
    </citation>
    <scope>NUCLEOTIDE SEQUENCE</scope>
    <source>
        <strain evidence="4">237g6f4</strain>
        <tissue evidence="4">Blood</tissue>
    </source>
</reference>
<dbReference type="InterPro" id="IPR007110">
    <property type="entry name" value="Ig-like_dom"/>
</dbReference>
<evidence type="ECO:0000256" key="2">
    <source>
        <dbReference type="SAM" id="Phobius"/>
    </source>
</evidence>
<accession>A0AAV6ZXA8</accession>
<dbReference type="PANTHER" id="PTHR44819:SF1">
    <property type="entry name" value="V-TYPE IMMUNOGLOBULIN DOMAIN-CONTAINING SUPPRESSOR OF T-CELL ACTIVATION"/>
    <property type="match status" value="1"/>
</dbReference>
<evidence type="ECO:0000313" key="4">
    <source>
        <dbReference type="EMBL" id="KAG8551915.1"/>
    </source>
</evidence>
<keyword evidence="2" id="KW-0812">Transmembrane</keyword>
<evidence type="ECO:0000259" key="3">
    <source>
        <dbReference type="PROSITE" id="PS50835"/>
    </source>
</evidence>
<dbReference type="Gene3D" id="2.60.40.10">
    <property type="entry name" value="Immunoglobulins"/>
    <property type="match status" value="1"/>
</dbReference>
<dbReference type="AlphaFoldDB" id="A0AAV6ZXA8"/>
<keyword evidence="2" id="KW-1133">Transmembrane helix</keyword>
<keyword evidence="5" id="KW-1185">Reference proteome</keyword>
<evidence type="ECO:0000256" key="1">
    <source>
        <dbReference type="SAM" id="MobiDB-lite"/>
    </source>
</evidence>
<keyword evidence="2" id="KW-0472">Membrane</keyword>
<dbReference type="Proteomes" id="UP000824782">
    <property type="component" value="Unassembled WGS sequence"/>
</dbReference>
<dbReference type="SUPFAM" id="SSF48726">
    <property type="entry name" value="Immunoglobulin"/>
    <property type="match status" value="1"/>
</dbReference>
<feature type="region of interest" description="Disordered" evidence="1">
    <location>
        <begin position="277"/>
        <end position="319"/>
    </location>
</feature>
<dbReference type="PROSITE" id="PS50835">
    <property type="entry name" value="IG_LIKE"/>
    <property type="match status" value="1"/>
</dbReference>
<evidence type="ECO:0000313" key="5">
    <source>
        <dbReference type="Proteomes" id="UP000824782"/>
    </source>
</evidence>
<dbReference type="GO" id="GO:0005886">
    <property type="term" value="C:plasma membrane"/>
    <property type="evidence" value="ECO:0007669"/>
    <property type="project" value="TreeGrafter"/>
</dbReference>
<gene>
    <name evidence="4" type="ORF">GDO81_004338</name>
</gene>